<evidence type="ECO:0000313" key="1">
    <source>
        <dbReference type="EMBL" id="KAK0619525.1"/>
    </source>
</evidence>
<dbReference type="Proteomes" id="UP001175000">
    <property type="component" value="Unassembled WGS sequence"/>
</dbReference>
<gene>
    <name evidence="1" type="ORF">B0T14DRAFT_585158</name>
</gene>
<reference evidence="1" key="1">
    <citation type="submission" date="2023-06" db="EMBL/GenBank/DDBJ databases">
        <title>Genome-scale phylogeny and comparative genomics of the fungal order Sordariales.</title>
        <authorList>
            <consortium name="Lawrence Berkeley National Laboratory"/>
            <person name="Hensen N."/>
            <person name="Bonometti L."/>
            <person name="Westerberg I."/>
            <person name="Brannstrom I.O."/>
            <person name="Guillou S."/>
            <person name="Cros-Aarteil S."/>
            <person name="Calhoun S."/>
            <person name="Haridas S."/>
            <person name="Kuo A."/>
            <person name="Mondo S."/>
            <person name="Pangilinan J."/>
            <person name="Riley R."/>
            <person name="Labutti K."/>
            <person name="Andreopoulos B."/>
            <person name="Lipzen A."/>
            <person name="Chen C."/>
            <person name="Yanf M."/>
            <person name="Daum C."/>
            <person name="Ng V."/>
            <person name="Clum A."/>
            <person name="Steindorff A."/>
            <person name="Ohm R."/>
            <person name="Martin F."/>
            <person name="Silar P."/>
            <person name="Natvig D."/>
            <person name="Lalanne C."/>
            <person name="Gautier V."/>
            <person name="Ament-Velasquez S.L."/>
            <person name="Kruys A."/>
            <person name="Hutchinson M.I."/>
            <person name="Powell A.J."/>
            <person name="Barry K."/>
            <person name="Miller A.N."/>
            <person name="Grigoriev I.V."/>
            <person name="Debuchy R."/>
            <person name="Gladieux P."/>
            <person name="Thoren M.H."/>
            <person name="Johannesson H."/>
        </authorList>
    </citation>
    <scope>NUCLEOTIDE SEQUENCE</scope>
    <source>
        <strain evidence="1">CBS 606.72</strain>
    </source>
</reference>
<name>A0AA39WQ40_9PEZI</name>
<protein>
    <submittedName>
        <fullName evidence="1">Uncharacterized protein</fullName>
    </submittedName>
</protein>
<keyword evidence="2" id="KW-1185">Reference proteome</keyword>
<evidence type="ECO:0000313" key="2">
    <source>
        <dbReference type="Proteomes" id="UP001175000"/>
    </source>
</evidence>
<dbReference type="EMBL" id="JAULSU010000004">
    <property type="protein sequence ID" value="KAK0619525.1"/>
    <property type="molecule type" value="Genomic_DNA"/>
</dbReference>
<organism evidence="1 2">
    <name type="scientific">Immersiella caudata</name>
    <dbReference type="NCBI Taxonomy" id="314043"/>
    <lineage>
        <taxon>Eukaryota</taxon>
        <taxon>Fungi</taxon>
        <taxon>Dikarya</taxon>
        <taxon>Ascomycota</taxon>
        <taxon>Pezizomycotina</taxon>
        <taxon>Sordariomycetes</taxon>
        <taxon>Sordariomycetidae</taxon>
        <taxon>Sordariales</taxon>
        <taxon>Lasiosphaeriaceae</taxon>
        <taxon>Immersiella</taxon>
    </lineage>
</organism>
<proteinExistence type="predicted"/>
<accession>A0AA39WQ40</accession>
<dbReference type="AlphaFoldDB" id="A0AA39WQ40"/>
<sequence>MTPSKPATSSSPWALETPVPYSLGKRHLNWQIDDPAGQGVDAVRLIRNEIRGRIKKLYYRTRLLSMDRI</sequence>
<feature type="non-terminal residue" evidence="1">
    <location>
        <position position="69"/>
    </location>
</feature>
<comment type="caution">
    <text evidence="1">The sequence shown here is derived from an EMBL/GenBank/DDBJ whole genome shotgun (WGS) entry which is preliminary data.</text>
</comment>